<name>A0A060I5K7_RHIET</name>
<sequence>MIIFQAHHVTALFLATDPWLCQGGLGRNRYFSGRCWKRPKQVVRALRSIPRILGDLCCKCRPSN</sequence>
<dbReference type="EMBL" id="CP006986">
    <property type="protein sequence ID" value="AIC27190.1"/>
    <property type="molecule type" value="Genomic_DNA"/>
</dbReference>
<protein>
    <submittedName>
        <fullName evidence="1">Uncharacterized protein</fullName>
    </submittedName>
</protein>
<dbReference type="KEGG" id="rei:IE4771_CH02080"/>
<reference evidence="1 2" key="1">
    <citation type="submission" date="2013-12" db="EMBL/GenBank/DDBJ databases">
        <title>Complete genome sequence of Rhizobium etli bv. mimosae IE4771.</title>
        <authorList>
            <person name="Bustos P."/>
            <person name="Santamaria R.I."/>
            <person name="Lozano L."/>
            <person name="Ormeno-Orrillo E."/>
            <person name="Rogel M.A."/>
            <person name="Romero D."/>
            <person name="Cevallos M.A."/>
            <person name="Martinez-Romero E."/>
            <person name="Gonzalez V."/>
        </authorList>
    </citation>
    <scope>NUCLEOTIDE SEQUENCE [LARGE SCALE GENOMIC DNA]</scope>
    <source>
        <strain evidence="1 2">IE4771</strain>
    </source>
</reference>
<evidence type="ECO:0000313" key="1">
    <source>
        <dbReference type="EMBL" id="AIC27190.1"/>
    </source>
</evidence>
<dbReference type="HOGENOM" id="CLU_2864715_0_0_5"/>
<evidence type="ECO:0000313" key="2">
    <source>
        <dbReference type="Proteomes" id="UP000027180"/>
    </source>
</evidence>
<proteinExistence type="predicted"/>
<accession>A0A060I5K7</accession>
<organism evidence="1 2">
    <name type="scientific">Rhizobium etli bv. mimosae str. IE4771</name>
    <dbReference type="NCBI Taxonomy" id="1432050"/>
    <lineage>
        <taxon>Bacteria</taxon>
        <taxon>Pseudomonadati</taxon>
        <taxon>Pseudomonadota</taxon>
        <taxon>Alphaproteobacteria</taxon>
        <taxon>Hyphomicrobiales</taxon>
        <taxon>Rhizobiaceae</taxon>
        <taxon>Rhizobium/Agrobacterium group</taxon>
        <taxon>Rhizobium</taxon>
    </lineage>
</organism>
<dbReference type="Proteomes" id="UP000027180">
    <property type="component" value="Chromosome"/>
</dbReference>
<dbReference type="AlphaFoldDB" id="A0A060I5K7"/>
<gene>
    <name evidence="1" type="ORF">IE4771_CH02080</name>
</gene>